<proteinExistence type="predicted"/>
<dbReference type="InterPro" id="IPR016181">
    <property type="entry name" value="Acyl_CoA_acyltransferase"/>
</dbReference>
<dbReference type="AlphaFoldDB" id="A0A6J5ZXT6"/>
<sequence length="69" mass="7754">MTNDLFVSEPARGTGLADALILACADEARRHGALSLDWQTGKENERAQKVYERVGAERSEWLDYSLELE</sequence>
<protein>
    <submittedName>
        <fullName evidence="2">Unannotated protein</fullName>
    </submittedName>
</protein>
<dbReference type="SUPFAM" id="SSF55729">
    <property type="entry name" value="Acyl-CoA N-acyltransferases (Nat)"/>
    <property type="match status" value="1"/>
</dbReference>
<dbReference type="Pfam" id="PF00583">
    <property type="entry name" value="Acetyltransf_1"/>
    <property type="match status" value="1"/>
</dbReference>
<evidence type="ECO:0000259" key="1">
    <source>
        <dbReference type="PROSITE" id="PS51186"/>
    </source>
</evidence>
<dbReference type="CDD" id="cd04301">
    <property type="entry name" value="NAT_SF"/>
    <property type="match status" value="1"/>
</dbReference>
<evidence type="ECO:0000313" key="2">
    <source>
        <dbReference type="EMBL" id="CAB4345570.1"/>
    </source>
</evidence>
<gene>
    <name evidence="2" type="ORF">UFOPK3522_01126</name>
</gene>
<dbReference type="EMBL" id="CAESAO010000104">
    <property type="protein sequence ID" value="CAB4345570.1"/>
    <property type="molecule type" value="Genomic_DNA"/>
</dbReference>
<dbReference type="PROSITE" id="PS51186">
    <property type="entry name" value="GNAT"/>
    <property type="match status" value="1"/>
</dbReference>
<name>A0A6J5ZXT6_9ZZZZ</name>
<accession>A0A6J5ZXT6</accession>
<organism evidence="2">
    <name type="scientific">freshwater metagenome</name>
    <dbReference type="NCBI Taxonomy" id="449393"/>
    <lineage>
        <taxon>unclassified sequences</taxon>
        <taxon>metagenomes</taxon>
        <taxon>ecological metagenomes</taxon>
    </lineage>
</organism>
<dbReference type="Gene3D" id="3.40.630.30">
    <property type="match status" value="1"/>
</dbReference>
<reference evidence="2" key="1">
    <citation type="submission" date="2020-05" db="EMBL/GenBank/DDBJ databases">
        <authorList>
            <person name="Chiriac C."/>
            <person name="Salcher M."/>
            <person name="Ghai R."/>
            <person name="Kavagutti S V."/>
        </authorList>
    </citation>
    <scope>NUCLEOTIDE SEQUENCE</scope>
</reference>
<dbReference type="InterPro" id="IPR000182">
    <property type="entry name" value="GNAT_dom"/>
</dbReference>
<feature type="domain" description="N-acetyltransferase" evidence="1">
    <location>
        <begin position="1"/>
        <end position="69"/>
    </location>
</feature>
<dbReference type="GO" id="GO:0016747">
    <property type="term" value="F:acyltransferase activity, transferring groups other than amino-acyl groups"/>
    <property type="evidence" value="ECO:0007669"/>
    <property type="project" value="InterPro"/>
</dbReference>